<feature type="transmembrane region" description="Helical" evidence="15">
    <location>
        <begin position="264"/>
        <end position="284"/>
    </location>
</feature>
<dbReference type="FunCoup" id="A0A1U8B224">
    <property type="interactions" value="61"/>
</dbReference>
<keyword evidence="10 15" id="KW-0472">Membrane</keyword>
<comment type="subunit">
    <text evidence="14">(Microbial infection) Interacts with Grapevine fanleaf virus (GFLV) 2B-MP.</text>
</comment>
<evidence type="ECO:0000313" key="18">
    <source>
        <dbReference type="Proteomes" id="UP000189703"/>
    </source>
</evidence>
<accession>A0A1U8B224</accession>
<dbReference type="CDD" id="cd23509">
    <property type="entry name" value="Gnk2-like"/>
    <property type="match status" value="2"/>
</dbReference>
<keyword evidence="2" id="KW-0813">Transport</keyword>
<feature type="chain" id="PRO_5010582062" evidence="16">
    <location>
        <begin position="29"/>
        <end position="293"/>
    </location>
</feature>
<feature type="domain" description="Gnk2-homologous" evidence="17">
    <location>
        <begin position="31"/>
        <end position="135"/>
    </location>
</feature>
<evidence type="ECO:0000256" key="4">
    <source>
        <dbReference type="ARBA" id="ARBA00022581"/>
    </source>
</evidence>
<keyword evidence="8" id="KW-0965">Cell junction</keyword>
<keyword evidence="18" id="KW-1185">Reference proteome</keyword>
<name>A0A1U8B224_NELNU</name>
<dbReference type="PROSITE" id="PS51473">
    <property type="entry name" value="GNK2"/>
    <property type="match status" value="2"/>
</dbReference>
<evidence type="ECO:0000256" key="9">
    <source>
        <dbReference type="ARBA" id="ARBA00022989"/>
    </source>
</evidence>
<evidence type="ECO:0000256" key="15">
    <source>
        <dbReference type="SAM" id="Phobius"/>
    </source>
</evidence>
<evidence type="ECO:0000256" key="6">
    <source>
        <dbReference type="ARBA" id="ARBA00022729"/>
    </source>
</evidence>
<proteinExistence type="inferred from homology"/>
<feature type="signal peptide" evidence="16">
    <location>
        <begin position="1"/>
        <end position="28"/>
    </location>
</feature>
<dbReference type="InterPro" id="IPR002902">
    <property type="entry name" value="GNK2"/>
</dbReference>
<dbReference type="Proteomes" id="UP000189703">
    <property type="component" value="Unplaced"/>
</dbReference>
<dbReference type="GO" id="GO:0009506">
    <property type="term" value="C:plasmodesma"/>
    <property type="evidence" value="ECO:0000318"/>
    <property type="project" value="GO_Central"/>
</dbReference>
<dbReference type="Pfam" id="PF01657">
    <property type="entry name" value="Stress-antifung"/>
    <property type="match status" value="2"/>
</dbReference>
<keyword evidence="6 16" id="KW-0732">Signal</keyword>
<feature type="domain" description="Gnk2-homologous" evidence="17">
    <location>
        <begin position="136"/>
        <end position="236"/>
    </location>
</feature>
<evidence type="ECO:0000256" key="2">
    <source>
        <dbReference type="ARBA" id="ARBA00022448"/>
    </source>
</evidence>
<evidence type="ECO:0000256" key="5">
    <source>
        <dbReference type="ARBA" id="ARBA00022692"/>
    </source>
</evidence>
<dbReference type="AlphaFoldDB" id="A0A1U8B224"/>
<reference evidence="19" key="1">
    <citation type="submission" date="2025-08" db="UniProtKB">
        <authorList>
            <consortium name="RefSeq"/>
        </authorList>
    </citation>
    <scope>IDENTIFICATION</scope>
</reference>
<evidence type="ECO:0000256" key="12">
    <source>
        <dbReference type="ARBA" id="ARBA00024184"/>
    </source>
</evidence>
<dbReference type="FunFam" id="3.30.430.20:FF:000001">
    <property type="entry name" value="cysteine-rich repeat secretory protein 3"/>
    <property type="match status" value="1"/>
</dbReference>
<dbReference type="OMA" id="AICGGCV"/>
<dbReference type="KEGG" id="nnu:104606455"/>
<evidence type="ECO:0000256" key="1">
    <source>
        <dbReference type="ARBA" id="ARBA00004251"/>
    </source>
</evidence>
<dbReference type="OrthoDB" id="1097929at2759"/>
<comment type="subcellular location">
    <subcellularLocation>
        <location evidence="12">Cell junction</location>
        <location evidence="12">Plasmodesma</location>
    </subcellularLocation>
    <subcellularLocation>
        <location evidence="1">Cell membrane</location>
        <topology evidence="1">Single-pass type I membrane protein</topology>
    </subcellularLocation>
</comment>
<evidence type="ECO:0000256" key="11">
    <source>
        <dbReference type="ARBA" id="ARBA00023157"/>
    </source>
</evidence>
<dbReference type="InterPro" id="IPR051378">
    <property type="entry name" value="Cell2Cell_Antifungal"/>
</dbReference>
<dbReference type="Gene3D" id="3.30.430.20">
    <property type="entry name" value="Gnk2 domain, C-X8-C-X2-C motif"/>
    <property type="match status" value="2"/>
</dbReference>
<dbReference type="InParanoid" id="A0A1U8B224"/>
<organism evidence="18 19">
    <name type="scientific">Nelumbo nucifera</name>
    <name type="common">Sacred lotus</name>
    <dbReference type="NCBI Taxonomy" id="4432"/>
    <lineage>
        <taxon>Eukaryota</taxon>
        <taxon>Viridiplantae</taxon>
        <taxon>Streptophyta</taxon>
        <taxon>Embryophyta</taxon>
        <taxon>Tracheophyta</taxon>
        <taxon>Spermatophyta</taxon>
        <taxon>Magnoliopsida</taxon>
        <taxon>Proteales</taxon>
        <taxon>Nelumbonaceae</taxon>
        <taxon>Nelumbo</taxon>
    </lineage>
</organism>
<keyword evidence="11" id="KW-1015">Disulfide bond</keyword>
<evidence type="ECO:0000313" key="19">
    <source>
        <dbReference type="RefSeq" id="XP_010270015.1"/>
    </source>
</evidence>
<dbReference type="FunFam" id="3.30.430.20:FF:000020">
    <property type="entry name" value="Cysteine-rich repeat secretory protein 60"/>
    <property type="match status" value="1"/>
</dbReference>
<dbReference type="RefSeq" id="XP_010270015.1">
    <property type="nucleotide sequence ID" value="XM_010271713.2"/>
</dbReference>
<keyword evidence="3" id="KW-1003">Cell membrane</keyword>
<evidence type="ECO:0000256" key="16">
    <source>
        <dbReference type="SAM" id="SignalP"/>
    </source>
</evidence>
<evidence type="ECO:0000256" key="14">
    <source>
        <dbReference type="ARBA" id="ARBA00064287"/>
    </source>
</evidence>
<dbReference type="GO" id="GO:0005886">
    <property type="term" value="C:plasma membrane"/>
    <property type="evidence" value="ECO:0007669"/>
    <property type="project" value="UniProtKB-SubCell"/>
</dbReference>
<protein>
    <submittedName>
        <fullName evidence="19">Cysteine-rich repeat secretory protein 60-like</fullName>
    </submittedName>
</protein>
<evidence type="ECO:0000256" key="8">
    <source>
        <dbReference type="ARBA" id="ARBA00022949"/>
    </source>
</evidence>
<dbReference type="PANTHER" id="PTHR32080:SF3">
    <property type="entry name" value="PLASMODESMATA-LOCATED PROTEIN 7"/>
    <property type="match status" value="1"/>
</dbReference>
<comment type="similarity">
    <text evidence="13">Belongs to the cysteine-rich repeat secretory protein family. Plasmodesmata-located proteins (PDLD) subfamily.</text>
</comment>
<gene>
    <name evidence="19" type="primary">LOC104606455</name>
</gene>
<keyword evidence="9 15" id="KW-1133">Transmembrane helix</keyword>
<evidence type="ECO:0000259" key="17">
    <source>
        <dbReference type="PROSITE" id="PS51473"/>
    </source>
</evidence>
<keyword evidence="5 15" id="KW-0812">Transmembrane</keyword>
<sequence length="293" mass="30670">MARAELHPLLSLFTLFLTLSTLPSPSSPATDTFIYGGCSQLKYASASAYETNLNSLITSLVNSATFSAYNNFTVTSSNSHDVVYGLYQCRGDLSMPDCSQCIASAVRQLGVLCFDSCGGALQLQGCFIKYDNTTFLGVEDKTVVLKKCGPSTGYNPDVMSRRDAVLASLTSGGGPYRVGGSEDVQGIAQCVGDLSASECQDCLSQAIGRLRSDCGTAFSGDMFLGKCYARYSTSPAAAGGGGGAGNYYYSQAKNDSSDETGKTLAIIIGLLAGVALIIIFASLLRRVCGEKGK</sequence>
<evidence type="ECO:0000256" key="3">
    <source>
        <dbReference type="ARBA" id="ARBA00022475"/>
    </source>
</evidence>
<evidence type="ECO:0000256" key="7">
    <source>
        <dbReference type="ARBA" id="ARBA00022737"/>
    </source>
</evidence>
<keyword evidence="4" id="KW-0945">Host-virus interaction</keyword>
<dbReference type="eggNOG" id="ENOG502QTDS">
    <property type="taxonomic scope" value="Eukaryota"/>
</dbReference>
<evidence type="ECO:0000256" key="13">
    <source>
        <dbReference type="ARBA" id="ARBA00038393"/>
    </source>
</evidence>
<keyword evidence="7" id="KW-0677">Repeat</keyword>
<evidence type="ECO:0000256" key="10">
    <source>
        <dbReference type="ARBA" id="ARBA00023136"/>
    </source>
</evidence>
<dbReference type="PANTHER" id="PTHR32080">
    <property type="entry name" value="ANTIFUNGAL PROTEIN GINKBILOBIN-2-LIKE"/>
    <property type="match status" value="1"/>
</dbReference>
<dbReference type="InterPro" id="IPR038408">
    <property type="entry name" value="GNK2_sf"/>
</dbReference>
<dbReference type="GeneID" id="104606455"/>